<evidence type="ECO:0000313" key="2">
    <source>
        <dbReference type="EMBL" id="SHG78985.1"/>
    </source>
</evidence>
<dbReference type="Proteomes" id="UP000184485">
    <property type="component" value="Unassembled WGS sequence"/>
</dbReference>
<gene>
    <name evidence="2" type="ORF">SAMN02745157_4837</name>
</gene>
<sequence>MRRRSGEELAAAPSHRDAGTSTGMNATELTARVEVLEAVVVELAAALSPMAAEEIAGRLTGIAGAGDIDAELAEWLAEDLVRQDDDFGQAAIIRVDFRAKRRRALFGPVEETMADAVVIALAPPQG</sequence>
<organism evidence="2 3">
    <name type="scientific">Kaistia soli DSM 19436</name>
    <dbReference type="NCBI Taxonomy" id="1122133"/>
    <lineage>
        <taxon>Bacteria</taxon>
        <taxon>Pseudomonadati</taxon>
        <taxon>Pseudomonadota</taxon>
        <taxon>Alphaproteobacteria</taxon>
        <taxon>Hyphomicrobiales</taxon>
        <taxon>Kaistiaceae</taxon>
        <taxon>Kaistia</taxon>
    </lineage>
</organism>
<dbReference type="STRING" id="1122133.SAMN02745157_4837"/>
<protein>
    <submittedName>
        <fullName evidence="2">Uncharacterized protein</fullName>
    </submittedName>
</protein>
<dbReference type="AlphaFoldDB" id="A0A1M5MP13"/>
<proteinExistence type="predicted"/>
<dbReference type="EMBL" id="FQUP01000007">
    <property type="protein sequence ID" value="SHG78985.1"/>
    <property type="molecule type" value="Genomic_DNA"/>
</dbReference>
<evidence type="ECO:0000313" key="3">
    <source>
        <dbReference type="Proteomes" id="UP000184485"/>
    </source>
</evidence>
<reference evidence="2 3" key="1">
    <citation type="submission" date="2016-11" db="EMBL/GenBank/DDBJ databases">
        <authorList>
            <person name="Jaros S."/>
            <person name="Januszkiewicz K."/>
            <person name="Wedrychowicz H."/>
        </authorList>
    </citation>
    <scope>NUCLEOTIDE SEQUENCE [LARGE SCALE GENOMIC DNA]</scope>
    <source>
        <strain evidence="2 3">DSM 19436</strain>
    </source>
</reference>
<feature type="region of interest" description="Disordered" evidence="1">
    <location>
        <begin position="1"/>
        <end position="24"/>
    </location>
</feature>
<keyword evidence="3" id="KW-1185">Reference proteome</keyword>
<accession>A0A1M5MP13</accession>
<evidence type="ECO:0000256" key="1">
    <source>
        <dbReference type="SAM" id="MobiDB-lite"/>
    </source>
</evidence>
<name>A0A1M5MP13_9HYPH</name>